<proteinExistence type="predicted"/>
<feature type="compositionally biased region" description="Polar residues" evidence="1">
    <location>
        <begin position="211"/>
        <end position="222"/>
    </location>
</feature>
<organism evidence="2 3">
    <name type="scientific">Mesorhabditis belari</name>
    <dbReference type="NCBI Taxonomy" id="2138241"/>
    <lineage>
        <taxon>Eukaryota</taxon>
        <taxon>Metazoa</taxon>
        <taxon>Ecdysozoa</taxon>
        <taxon>Nematoda</taxon>
        <taxon>Chromadorea</taxon>
        <taxon>Rhabditida</taxon>
        <taxon>Rhabditina</taxon>
        <taxon>Rhabditomorpha</taxon>
        <taxon>Rhabditoidea</taxon>
        <taxon>Rhabditidae</taxon>
        <taxon>Mesorhabditinae</taxon>
        <taxon>Mesorhabditis</taxon>
    </lineage>
</organism>
<sequence>MITDAEGEMSEAERRRLFKNGLKTSTYLRNASEMLAEAGLPSCLAGHFSIRSKQAFFDVQSLAASSTSSLNTNLEMAYLDLEIKDRCKRCWMNLRKSGAYKTHIQTPKKQDDPKRKTRLLATCAYCGQTMVCKSAQFEKNLAYPKRRHSKKPVTREPLDMESISITAFNSTSSPTATSPALKDKSFSSNSSRRKKKASKLASLVAEEEKTTQSSLSSFLNSL</sequence>
<dbReference type="WBParaSite" id="MBELARI_LOCUS19592">
    <property type="protein sequence ID" value="MBELARI_LOCUS19592"/>
    <property type="gene ID" value="MBELARI_LOCUS19592"/>
</dbReference>
<evidence type="ECO:0000256" key="1">
    <source>
        <dbReference type="SAM" id="MobiDB-lite"/>
    </source>
</evidence>
<dbReference type="Proteomes" id="UP000887575">
    <property type="component" value="Unassembled WGS sequence"/>
</dbReference>
<keyword evidence="2" id="KW-1185">Reference proteome</keyword>
<accession>A0AAF3EZH2</accession>
<reference evidence="3" key="1">
    <citation type="submission" date="2024-02" db="UniProtKB">
        <authorList>
            <consortium name="WormBaseParasite"/>
        </authorList>
    </citation>
    <scope>IDENTIFICATION</scope>
</reference>
<feature type="compositionally biased region" description="Low complexity" evidence="1">
    <location>
        <begin position="170"/>
        <end position="190"/>
    </location>
</feature>
<evidence type="ECO:0000313" key="2">
    <source>
        <dbReference type="Proteomes" id="UP000887575"/>
    </source>
</evidence>
<dbReference type="AlphaFoldDB" id="A0AAF3EZH2"/>
<feature type="region of interest" description="Disordered" evidence="1">
    <location>
        <begin position="169"/>
        <end position="222"/>
    </location>
</feature>
<evidence type="ECO:0000313" key="3">
    <source>
        <dbReference type="WBParaSite" id="MBELARI_LOCUS19592"/>
    </source>
</evidence>
<protein>
    <submittedName>
        <fullName evidence="3">Uncharacterized protein</fullName>
    </submittedName>
</protein>
<name>A0AAF3EZH2_9BILA</name>